<evidence type="ECO:0000256" key="1">
    <source>
        <dbReference type="SAM" id="MobiDB-lite"/>
    </source>
</evidence>
<accession>A0A0N1HG66</accession>
<comment type="caution">
    <text evidence="2">The sequence shown here is derived from an EMBL/GenBank/DDBJ whole genome shotgun (WGS) entry which is preliminary data.</text>
</comment>
<dbReference type="AlphaFoldDB" id="A0A0N1HG66"/>
<evidence type="ECO:0008006" key="4">
    <source>
        <dbReference type="Google" id="ProtNLM"/>
    </source>
</evidence>
<feature type="compositionally biased region" description="Low complexity" evidence="1">
    <location>
        <begin position="48"/>
        <end position="61"/>
    </location>
</feature>
<dbReference type="GeneID" id="28734365"/>
<dbReference type="Proteomes" id="UP000038010">
    <property type="component" value="Unassembled WGS sequence"/>
</dbReference>
<gene>
    <name evidence="2" type="ORF">AB675_2509</name>
</gene>
<feature type="compositionally biased region" description="Low complexity" evidence="1">
    <location>
        <begin position="100"/>
        <end position="111"/>
    </location>
</feature>
<evidence type="ECO:0000313" key="3">
    <source>
        <dbReference type="Proteomes" id="UP000038010"/>
    </source>
</evidence>
<keyword evidence="3" id="KW-1185">Reference proteome</keyword>
<organism evidence="2 3">
    <name type="scientific">Cyphellophora attinorum</name>
    <dbReference type="NCBI Taxonomy" id="1664694"/>
    <lineage>
        <taxon>Eukaryota</taxon>
        <taxon>Fungi</taxon>
        <taxon>Dikarya</taxon>
        <taxon>Ascomycota</taxon>
        <taxon>Pezizomycotina</taxon>
        <taxon>Eurotiomycetes</taxon>
        <taxon>Chaetothyriomycetidae</taxon>
        <taxon>Chaetothyriales</taxon>
        <taxon>Cyphellophoraceae</taxon>
        <taxon>Cyphellophora</taxon>
    </lineage>
</organism>
<evidence type="ECO:0000313" key="2">
    <source>
        <dbReference type="EMBL" id="KPI45076.1"/>
    </source>
</evidence>
<reference evidence="2 3" key="1">
    <citation type="submission" date="2015-06" db="EMBL/GenBank/DDBJ databases">
        <title>Draft genome of the ant-associated black yeast Phialophora attae CBS 131958.</title>
        <authorList>
            <person name="Moreno L.F."/>
            <person name="Stielow B.J."/>
            <person name="de Hoog S."/>
            <person name="Vicente V.A."/>
            <person name="Weiss V.A."/>
            <person name="de Vries M."/>
            <person name="Cruz L.M."/>
            <person name="Souza E.M."/>
        </authorList>
    </citation>
    <scope>NUCLEOTIDE SEQUENCE [LARGE SCALE GENOMIC DNA]</scope>
    <source>
        <strain evidence="2 3">CBS 131958</strain>
    </source>
</reference>
<dbReference type="VEuPathDB" id="FungiDB:AB675_2509"/>
<dbReference type="EMBL" id="LFJN01000002">
    <property type="protein sequence ID" value="KPI45076.1"/>
    <property type="molecule type" value="Genomic_DNA"/>
</dbReference>
<name>A0A0N1HG66_9EURO</name>
<protein>
    <recommendedName>
        <fullName evidence="4">Zinc finger PHD-type domain-containing protein</fullName>
    </recommendedName>
</protein>
<sequence>MSELSLSTATTSRKRKRADSDSESDNEEEIELWKSFFTPAEVFKPKISLQTQGQASASQSTRSHSVPDSAREQERQRWIAYFKPDPAIVRDTPVPTQNAPSSSISPSSTTTAQKDDHAAASSATTVTPLPEVLNINVARPIAPHAIIQQLEKLNELYDSRGPDSDPDKLAPIQWPRPRTTRGEPIVRYCICMSKAVPAERSRAVCFDPACTVVYGWHHDRCLSEADKSFRQTHDAWVCGPCISRRQFLGFPELESDNVHHDRHQWLKWTVGRWYKSVGGPRENGNGLSEHEKLQAIRIDQRLRDCGKWFL</sequence>
<feature type="compositionally biased region" description="Polar residues" evidence="1">
    <location>
        <begin position="1"/>
        <end position="11"/>
    </location>
</feature>
<feature type="region of interest" description="Disordered" evidence="1">
    <location>
        <begin position="47"/>
        <end position="123"/>
    </location>
</feature>
<dbReference type="RefSeq" id="XP_018005039.1">
    <property type="nucleotide sequence ID" value="XM_018142485.1"/>
</dbReference>
<proteinExistence type="predicted"/>
<feature type="region of interest" description="Disordered" evidence="1">
    <location>
        <begin position="1"/>
        <end position="29"/>
    </location>
</feature>